<comment type="similarity">
    <text evidence="1">Belongs to the SAS10 family.</text>
</comment>
<evidence type="ECO:0008006" key="5">
    <source>
        <dbReference type="Google" id="ProtNLM"/>
    </source>
</evidence>
<dbReference type="InterPro" id="IPR007146">
    <property type="entry name" value="Sas10/Utp3/C1D"/>
</dbReference>
<proteinExistence type="inferred from homology"/>
<dbReference type="GO" id="GO:0032040">
    <property type="term" value="C:small-subunit processome"/>
    <property type="evidence" value="ECO:0007669"/>
    <property type="project" value="TreeGrafter"/>
</dbReference>
<gene>
    <name evidence="3" type="ORF">LARSCL_LOCUS7559</name>
</gene>
<evidence type="ECO:0000256" key="1">
    <source>
        <dbReference type="ARBA" id="ARBA00010979"/>
    </source>
</evidence>
<dbReference type="PANTHER" id="PTHR13237">
    <property type="entry name" value="SOMETHING ABOUT SILENCING PROTEIN 10-RELATED"/>
    <property type="match status" value="1"/>
</dbReference>
<feature type="compositionally biased region" description="Acidic residues" evidence="2">
    <location>
        <begin position="146"/>
        <end position="155"/>
    </location>
</feature>
<protein>
    <recommendedName>
        <fullName evidence="5">Neuroguidin</fullName>
    </recommendedName>
</protein>
<sequence>MKNEAEMTIDTEDISSEDVEETIRLLKEIPTLASGVSDTIQRLMTRIQNDELSTEKGLSFLDLKNHTFLSYVMNLTYLMQQKISGKKIEDSPAIERIVESRTVLEKVRPIHEKLKYQIDKFTTVSGNIDPSDPLRFRPNPDNLGAQEEEEDEEQEEGAKSNVYVPPKISAAHFEENDTLEERKKKLLERAQKKALNSSVMYELRKEYETGPEEIKETIDPYKVKLNKEMKERLRYEEEYMTRLPMTKKQKHEARQLMTVTNFSMKFDDVSALDMGTEDITIKRRSSGRKDKFAKKHGKKKAFYDQRNFLSVLKNGKWHNSVELYEKV</sequence>
<evidence type="ECO:0000313" key="4">
    <source>
        <dbReference type="Proteomes" id="UP001497382"/>
    </source>
</evidence>
<name>A0AAV1ZRZ0_9ARAC</name>
<feature type="region of interest" description="Disordered" evidence="2">
    <location>
        <begin position="127"/>
        <end position="174"/>
    </location>
</feature>
<dbReference type="PANTHER" id="PTHR13237:SF9">
    <property type="entry name" value="NEUROGUIDIN"/>
    <property type="match status" value="1"/>
</dbReference>
<accession>A0AAV1ZRZ0</accession>
<keyword evidence="4" id="KW-1185">Reference proteome</keyword>
<organism evidence="3 4">
    <name type="scientific">Larinioides sclopetarius</name>
    <dbReference type="NCBI Taxonomy" id="280406"/>
    <lineage>
        <taxon>Eukaryota</taxon>
        <taxon>Metazoa</taxon>
        <taxon>Ecdysozoa</taxon>
        <taxon>Arthropoda</taxon>
        <taxon>Chelicerata</taxon>
        <taxon>Arachnida</taxon>
        <taxon>Araneae</taxon>
        <taxon>Araneomorphae</taxon>
        <taxon>Entelegynae</taxon>
        <taxon>Araneoidea</taxon>
        <taxon>Araneidae</taxon>
        <taxon>Larinioides</taxon>
    </lineage>
</organism>
<evidence type="ECO:0000313" key="3">
    <source>
        <dbReference type="EMBL" id="CAL1274614.1"/>
    </source>
</evidence>
<dbReference type="Pfam" id="PF04000">
    <property type="entry name" value="Sas10_Utp3"/>
    <property type="match status" value="1"/>
</dbReference>
<dbReference type="AlphaFoldDB" id="A0AAV1ZRZ0"/>
<dbReference type="GO" id="GO:0000462">
    <property type="term" value="P:maturation of SSU-rRNA from tricistronic rRNA transcript (SSU-rRNA, 5.8S rRNA, LSU-rRNA)"/>
    <property type="evidence" value="ECO:0007669"/>
    <property type="project" value="TreeGrafter"/>
</dbReference>
<reference evidence="3 4" key="1">
    <citation type="submission" date="2024-04" db="EMBL/GenBank/DDBJ databases">
        <authorList>
            <person name="Rising A."/>
            <person name="Reimegard J."/>
            <person name="Sonavane S."/>
            <person name="Akerstrom W."/>
            <person name="Nylinder S."/>
            <person name="Hedman E."/>
            <person name="Kallberg Y."/>
        </authorList>
    </citation>
    <scope>NUCLEOTIDE SEQUENCE [LARGE SCALE GENOMIC DNA]</scope>
</reference>
<evidence type="ECO:0000256" key="2">
    <source>
        <dbReference type="SAM" id="MobiDB-lite"/>
    </source>
</evidence>
<dbReference type="Proteomes" id="UP001497382">
    <property type="component" value="Unassembled WGS sequence"/>
</dbReference>
<dbReference type="EMBL" id="CAXIEN010000078">
    <property type="protein sequence ID" value="CAL1274614.1"/>
    <property type="molecule type" value="Genomic_DNA"/>
</dbReference>
<comment type="caution">
    <text evidence="3">The sequence shown here is derived from an EMBL/GenBank/DDBJ whole genome shotgun (WGS) entry which is preliminary data.</text>
</comment>